<evidence type="ECO:0000313" key="2">
    <source>
        <dbReference type="Proteomes" id="UP000193648"/>
    </source>
</evidence>
<comment type="caution">
    <text evidence="1">The sequence shown here is derived from an EMBL/GenBank/DDBJ whole genome shotgun (WGS) entry which is preliminary data.</text>
</comment>
<dbReference type="EMBL" id="MCFF01000103">
    <property type="protein sequence ID" value="ORY90610.1"/>
    <property type="molecule type" value="Genomic_DNA"/>
</dbReference>
<dbReference type="InParanoid" id="A0A1Y2G2T6"/>
<protein>
    <submittedName>
        <fullName evidence="1">Uncharacterized protein</fullName>
    </submittedName>
</protein>
<dbReference type="Proteomes" id="UP000193648">
    <property type="component" value="Unassembled WGS sequence"/>
</dbReference>
<name>A0A1Y2G2T6_9FUNG</name>
<reference evidence="1 2" key="1">
    <citation type="submission" date="2016-07" db="EMBL/GenBank/DDBJ databases">
        <title>Pervasive Adenine N6-methylation of Active Genes in Fungi.</title>
        <authorList>
            <consortium name="DOE Joint Genome Institute"/>
            <person name="Mondo S.J."/>
            <person name="Dannebaum R.O."/>
            <person name="Kuo R.C."/>
            <person name="Labutti K."/>
            <person name="Haridas S."/>
            <person name="Kuo A."/>
            <person name="Salamov A."/>
            <person name="Ahrendt S.R."/>
            <person name="Lipzen A."/>
            <person name="Sullivan W."/>
            <person name="Andreopoulos W.B."/>
            <person name="Clum A."/>
            <person name="Lindquist E."/>
            <person name="Daum C."/>
            <person name="Ramamoorthy G.K."/>
            <person name="Gryganskyi A."/>
            <person name="Culley D."/>
            <person name="Magnuson J.K."/>
            <person name="James T.Y."/>
            <person name="O'Malley M.A."/>
            <person name="Stajich J.E."/>
            <person name="Spatafora J.W."/>
            <person name="Visel A."/>
            <person name="Grigoriev I.V."/>
        </authorList>
    </citation>
    <scope>NUCLEOTIDE SEQUENCE [LARGE SCALE GENOMIC DNA]</scope>
    <source>
        <strain evidence="1 2">NRRL 3116</strain>
    </source>
</reference>
<gene>
    <name evidence="1" type="ORF">BCR41DRAFT_376100</name>
</gene>
<accession>A0A1Y2G2T6</accession>
<organism evidence="1 2">
    <name type="scientific">Lobosporangium transversale</name>
    <dbReference type="NCBI Taxonomy" id="64571"/>
    <lineage>
        <taxon>Eukaryota</taxon>
        <taxon>Fungi</taxon>
        <taxon>Fungi incertae sedis</taxon>
        <taxon>Mucoromycota</taxon>
        <taxon>Mortierellomycotina</taxon>
        <taxon>Mortierellomycetes</taxon>
        <taxon>Mortierellales</taxon>
        <taxon>Mortierellaceae</taxon>
        <taxon>Lobosporangium</taxon>
    </lineage>
</organism>
<evidence type="ECO:0000313" key="1">
    <source>
        <dbReference type="EMBL" id="ORY90610.1"/>
    </source>
</evidence>
<proteinExistence type="predicted"/>
<dbReference type="RefSeq" id="XP_021875105.1">
    <property type="nucleotide sequence ID" value="XM_022027018.1"/>
</dbReference>
<dbReference type="GeneID" id="33568861"/>
<dbReference type="AlphaFoldDB" id="A0A1Y2G2T6"/>
<keyword evidence="2" id="KW-1185">Reference proteome</keyword>
<sequence>MGTTSTFFTPLTNVMLPQENVHVRGIVLEDASPIYDDCGQIFEMRFLMRDPETDVDKCIVLRAKDVNLLPSLKSQFKITIMNASIQPTVIAAHTDEGSAWCICPIYSDEDALCFVVWMRSSRKEKAMQTGITQRTLLVILSGAAVYLVWKPVILSHSKTAPLAWKPDPIEIVPFTRLIDNVPKLSGLNVFGEVVRPVDPFLPQLGLTWQMVFTLKDVCTDIEKRVCIITATEESMPKLITGSKILIMNAKWDYRDGYACIYAEDYSKSKWIVDPTIDLAVASDDRDDTW</sequence>